<accession>A0A3S3TY17</accession>
<feature type="region of interest" description="Disordered" evidence="4">
    <location>
        <begin position="166"/>
        <end position="203"/>
    </location>
</feature>
<dbReference type="PANTHER" id="PTHR12338">
    <property type="entry name" value="AUTOTRANSPORTER"/>
    <property type="match status" value="1"/>
</dbReference>
<sequence>GQLNANGRVYLVNPNGVTITRTGQVNAAGFVASSLAISDEDFRAGRRQFRGSGASARVANHGTITIGRGGYAALIGGQVTNTGTISVPMGRVGLGAGERATLDLSGDGFLQVAVPTRGQGRGALVRHSGTISADGGSVTLTAAAARDMARQAVNLSGVVEARSVSGRSGSITLSGDEGGVRVAPGARLDASGTGGEGGGRVVA</sequence>
<proteinExistence type="predicted"/>
<comment type="caution">
    <text evidence="6">The sequence shown here is derived from an EMBL/GenBank/DDBJ whole genome shotgun (WGS) entry which is preliminary data.</text>
</comment>
<dbReference type="GO" id="GO:0005576">
    <property type="term" value="C:extracellular region"/>
    <property type="evidence" value="ECO:0007669"/>
    <property type="project" value="UniProtKB-SubCell"/>
</dbReference>
<dbReference type="Proteomes" id="UP000286997">
    <property type="component" value="Unassembled WGS sequence"/>
</dbReference>
<dbReference type="OrthoDB" id="1776524at2"/>
<dbReference type="Gene3D" id="2.160.20.10">
    <property type="entry name" value="Single-stranded right-handed beta-helix, Pectin lyase-like"/>
    <property type="match status" value="1"/>
</dbReference>
<keyword evidence="3" id="KW-0732">Signal</keyword>
<feature type="non-terminal residue" evidence="6">
    <location>
        <position position="1"/>
    </location>
</feature>
<dbReference type="NCBIfam" id="TIGR01901">
    <property type="entry name" value="adhes_NPXG"/>
    <property type="match status" value="1"/>
</dbReference>
<name>A0A3S3TY17_9HYPH</name>
<dbReference type="SUPFAM" id="SSF51126">
    <property type="entry name" value="Pectin lyase-like"/>
    <property type="match status" value="1"/>
</dbReference>
<organism evidence="6 7">
    <name type="scientific">Methylobacterium oryzihabitans</name>
    <dbReference type="NCBI Taxonomy" id="2499852"/>
    <lineage>
        <taxon>Bacteria</taxon>
        <taxon>Pseudomonadati</taxon>
        <taxon>Pseudomonadota</taxon>
        <taxon>Alphaproteobacteria</taxon>
        <taxon>Hyphomicrobiales</taxon>
        <taxon>Methylobacteriaceae</taxon>
        <taxon>Methylobacterium</taxon>
    </lineage>
</organism>
<dbReference type="AlphaFoldDB" id="A0A3S3TY17"/>
<protein>
    <submittedName>
        <fullName evidence="6">Filamentous hemagglutinin N-terminal domain-containing protein</fullName>
    </submittedName>
</protein>
<dbReference type="RefSeq" id="WP_127734229.1">
    <property type="nucleotide sequence ID" value="NZ_SACP01000093.1"/>
</dbReference>
<evidence type="ECO:0000256" key="4">
    <source>
        <dbReference type="SAM" id="MobiDB-lite"/>
    </source>
</evidence>
<evidence type="ECO:0000256" key="2">
    <source>
        <dbReference type="ARBA" id="ARBA00022525"/>
    </source>
</evidence>
<feature type="compositionally biased region" description="Gly residues" evidence="4">
    <location>
        <begin position="192"/>
        <end position="203"/>
    </location>
</feature>
<evidence type="ECO:0000256" key="1">
    <source>
        <dbReference type="ARBA" id="ARBA00004613"/>
    </source>
</evidence>
<dbReference type="InterPro" id="IPR008638">
    <property type="entry name" value="FhaB/CdiA-like_TPS"/>
</dbReference>
<dbReference type="InterPro" id="IPR050909">
    <property type="entry name" value="Bact_Autotransporter_VF"/>
</dbReference>
<keyword evidence="7" id="KW-1185">Reference proteome</keyword>
<evidence type="ECO:0000256" key="3">
    <source>
        <dbReference type="ARBA" id="ARBA00022729"/>
    </source>
</evidence>
<evidence type="ECO:0000313" key="7">
    <source>
        <dbReference type="Proteomes" id="UP000286997"/>
    </source>
</evidence>
<evidence type="ECO:0000313" key="6">
    <source>
        <dbReference type="EMBL" id="RVU11057.1"/>
    </source>
</evidence>
<keyword evidence="2" id="KW-0964">Secreted</keyword>
<dbReference type="Pfam" id="PF05860">
    <property type="entry name" value="TPS"/>
    <property type="match status" value="1"/>
</dbReference>
<dbReference type="InterPro" id="IPR012334">
    <property type="entry name" value="Pectin_lyas_fold"/>
</dbReference>
<evidence type="ECO:0000259" key="5">
    <source>
        <dbReference type="Pfam" id="PF05860"/>
    </source>
</evidence>
<dbReference type="PANTHER" id="PTHR12338:SF8">
    <property type="entry name" value="HEME_HEMOPEXIN-BINDING PROTEIN"/>
    <property type="match status" value="1"/>
</dbReference>
<reference evidence="6 7" key="1">
    <citation type="submission" date="2019-01" db="EMBL/GenBank/DDBJ databases">
        <authorList>
            <person name="Chen W.-M."/>
        </authorList>
    </citation>
    <scope>NUCLEOTIDE SEQUENCE [LARGE SCALE GENOMIC DNA]</scope>
    <source>
        <strain evidence="6 7">TER-1</strain>
    </source>
</reference>
<feature type="non-terminal residue" evidence="6">
    <location>
        <position position="203"/>
    </location>
</feature>
<comment type="subcellular location">
    <subcellularLocation>
        <location evidence="1">Secreted</location>
    </subcellularLocation>
</comment>
<dbReference type="InterPro" id="IPR011050">
    <property type="entry name" value="Pectin_lyase_fold/virulence"/>
</dbReference>
<gene>
    <name evidence="6" type="ORF">EOE48_28500</name>
</gene>
<dbReference type="EMBL" id="SACP01000093">
    <property type="protein sequence ID" value="RVU11057.1"/>
    <property type="molecule type" value="Genomic_DNA"/>
</dbReference>
<feature type="domain" description="Filamentous haemagglutinin FhaB/tRNA nuclease CdiA-like TPS" evidence="5">
    <location>
        <begin position="1"/>
        <end position="176"/>
    </location>
</feature>